<name>A0A4R2KTW3_9GAMM</name>
<dbReference type="AlphaFoldDB" id="A0A4R2KTW3"/>
<evidence type="ECO:0000313" key="2">
    <source>
        <dbReference type="Proteomes" id="UP000294980"/>
    </source>
</evidence>
<dbReference type="NCBIfam" id="TIGR02444">
    <property type="entry name" value="TIGR02444 family protein"/>
    <property type="match status" value="1"/>
</dbReference>
<dbReference type="InterPro" id="IPR012659">
    <property type="entry name" value="CHP02444"/>
</dbReference>
<dbReference type="Pfam" id="PF09523">
    <property type="entry name" value="DUF2390"/>
    <property type="match status" value="1"/>
</dbReference>
<protein>
    <submittedName>
        <fullName evidence="1">Uncharacterized protein (TIGR02444 family)</fullName>
    </submittedName>
</protein>
<proteinExistence type="predicted"/>
<reference evidence="1 2" key="1">
    <citation type="submission" date="2019-03" db="EMBL/GenBank/DDBJ databases">
        <title>Genomic Encyclopedia of Type Strains, Phase IV (KMG-IV): sequencing the most valuable type-strain genomes for metagenomic binning, comparative biology and taxonomic classification.</title>
        <authorList>
            <person name="Goeker M."/>
        </authorList>
    </citation>
    <scope>NUCLEOTIDE SEQUENCE [LARGE SCALE GENOMIC DNA]</scope>
    <source>
        <strain evidence="1 2">DSM 23344</strain>
    </source>
</reference>
<keyword evidence="2" id="KW-1185">Reference proteome</keyword>
<gene>
    <name evidence="1" type="ORF">EV688_103248</name>
</gene>
<comment type="caution">
    <text evidence="1">The sequence shown here is derived from an EMBL/GenBank/DDBJ whole genome shotgun (WGS) entry which is preliminary data.</text>
</comment>
<dbReference type="EMBL" id="SLWX01000003">
    <property type="protein sequence ID" value="TCO77233.1"/>
    <property type="molecule type" value="Genomic_DNA"/>
</dbReference>
<dbReference type="Proteomes" id="UP000294980">
    <property type="component" value="Unassembled WGS sequence"/>
</dbReference>
<dbReference type="RefSeq" id="WP_162883875.1">
    <property type="nucleotide sequence ID" value="NZ_QQSW01000008.1"/>
</dbReference>
<accession>A0A4R2KTW3</accession>
<organism evidence="1 2">
    <name type="scientific">Chromatocurvus halotolerans</name>
    <dbReference type="NCBI Taxonomy" id="1132028"/>
    <lineage>
        <taxon>Bacteria</taxon>
        <taxon>Pseudomonadati</taxon>
        <taxon>Pseudomonadota</taxon>
        <taxon>Gammaproteobacteria</taxon>
        <taxon>Cellvibrionales</taxon>
        <taxon>Halieaceae</taxon>
        <taxon>Chromatocurvus</taxon>
    </lineage>
</organism>
<evidence type="ECO:0000313" key="1">
    <source>
        <dbReference type="EMBL" id="TCO77233.1"/>
    </source>
</evidence>
<sequence>MDDDMAVPELWQGMLDLYSARGVPEACVGVQDACDADVLLLLTAAILARSERQVTPDLAGRLVAATAEWRHEVVLPLRALRRRWRGRLAAQSLRERVKALELEAERSQVSLLQSTLEAASPLPEAVAGRALLRRNCLAVLPGARACLACDEAREIFLDGVAARLWP</sequence>